<evidence type="ECO:0000256" key="1">
    <source>
        <dbReference type="ARBA" id="ARBA00006987"/>
    </source>
</evidence>
<dbReference type="InterPro" id="IPR042100">
    <property type="entry name" value="Bug_dom1"/>
</dbReference>
<dbReference type="Pfam" id="PF03401">
    <property type="entry name" value="TctC"/>
    <property type="match status" value="1"/>
</dbReference>
<evidence type="ECO:0000313" key="2">
    <source>
        <dbReference type="EMBL" id="TSH92756.1"/>
    </source>
</evidence>
<comment type="similarity">
    <text evidence="1">Belongs to the UPF0065 (bug) family.</text>
</comment>
<dbReference type="Gene3D" id="3.40.190.10">
    <property type="entry name" value="Periplasmic binding protein-like II"/>
    <property type="match status" value="1"/>
</dbReference>
<comment type="caution">
    <text evidence="2">The sequence shown here is derived from an EMBL/GenBank/DDBJ whole genome shotgun (WGS) entry which is preliminary data.</text>
</comment>
<dbReference type="CDD" id="cd13578">
    <property type="entry name" value="PBP2_Bug27"/>
    <property type="match status" value="1"/>
</dbReference>
<sequence length="341" mass="35687">MDAGTKNTGGTVMFHRKSSALVVAVAGFVCAVMMPGANAQDLTGRPVTLIVPFSPGGGTDIIARTVAPRLGERLRTSVVVENRPGAAGSIAAQFTARSAPDGHTLMIGSTSEIGINPSLYADLPYDVDRDFIPVTPLASTPMVLVVDPSSPIKTAADLVQLAREQPGALTFASAGVGSGAHLAAELFLHETKTKMTHVPYKGVGQAFADVIGAQKGMVLFTSLPSATALAASGKLRVVAVSTRERTSLMPDVPTFVEAGIPEYVLEYWYGIVAPAGTPAEVLTTLHAQTADTLRQPEVKETLARQGLAPIDLTPEEFSAFVRADMARWAEVVKAAGLKLKN</sequence>
<organism evidence="2 3">
    <name type="scientific">Verticiella sediminum</name>
    <dbReference type="NCBI Taxonomy" id="1247510"/>
    <lineage>
        <taxon>Bacteria</taxon>
        <taxon>Pseudomonadati</taxon>
        <taxon>Pseudomonadota</taxon>
        <taxon>Betaproteobacteria</taxon>
        <taxon>Burkholderiales</taxon>
        <taxon>Alcaligenaceae</taxon>
        <taxon>Verticiella</taxon>
    </lineage>
</organism>
<dbReference type="AlphaFoldDB" id="A0A556AIR0"/>
<name>A0A556AIR0_9BURK</name>
<dbReference type="SUPFAM" id="SSF53850">
    <property type="entry name" value="Periplasmic binding protein-like II"/>
    <property type="match status" value="1"/>
</dbReference>
<dbReference type="EMBL" id="VLTJ01000029">
    <property type="protein sequence ID" value="TSH92756.1"/>
    <property type="molecule type" value="Genomic_DNA"/>
</dbReference>
<gene>
    <name evidence="2" type="ORF">FOZ76_15210</name>
</gene>
<dbReference type="InterPro" id="IPR005064">
    <property type="entry name" value="BUG"/>
</dbReference>
<dbReference type="PIRSF" id="PIRSF017082">
    <property type="entry name" value="YflP"/>
    <property type="match status" value="1"/>
</dbReference>
<keyword evidence="3" id="KW-1185">Reference proteome</keyword>
<reference evidence="2 3" key="1">
    <citation type="submission" date="2019-07" db="EMBL/GenBank/DDBJ databases">
        <title>Qingshengfaniella alkalisoli gen. nov., sp. nov., isolated from saline soil.</title>
        <authorList>
            <person name="Xu L."/>
            <person name="Huang X.-X."/>
            <person name="Sun J.-Q."/>
        </authorList>
    </citation>
    <scope>NUCLEOTIDE SEQUENCE [LARGE SCALE GENOMIC DNA]</scope>
    <source>
        <strain evidence="2 3">DSM 27279</strain>
    </source>
</reference>
<accession>A0A556AIR0</accession>
<evidence type="ECO:0000313" key="3">
    <source>
        <dbReference type="Proteomes" id="UP000318405"/>
    </source>
</evidence>
<dbReference type="Proteomes" id="UP000318405">
    <property type="component" value="Unassembled WGS sequence"/>
</dbReference>
<dbReference type="Gene3D" id="3.40.190.150">
    <property type="entry name" value="Bordetella uptake gene, domain 1"/>
    <property type="match status" value="1"/>
</dbReference>
<dbReference type="PANTHER" id="PTHR42928">
    <property type="entry name" value="TRICARBOXYLATE-BINDING PROTEIN"/>
    <property type="match status" value="1"/>
</dbReference>
<dbReference type="PANTHER" id="PTHR42928:SF5">
    <property type="entry name" value="BLR1237 PROTEIN"/>
    <property type="match status" value="1"/>
</dbReference>
<dbReference type="OrthoDB" id="8678477at2"/>
<protein>
    <submittedName>
        <fullName evidence="2">Tripartite tricarboxylate transporter substrate binding protein</fullName>
    </submittedName>
</protein>
<proteinExistence type="inferred from homology"/>